<dbReference type="AlphaFoldDB" id="A0A841ASE3"/>
<feature type="transmembrane region" description="Helical" evidence="6">
    <location>
        <begin position="102"/>
        <end position="125"/>
    </location>
</feature>
<keyword evidence="3 6" id="KW-0812">Transmembrane</keyword>
<protein>
    <submittedName>
        <fullName evidence="7">Simple sugar transport system permease protein</fullName>
    </submittedName>
</protein>
<feature type="transmembrane region" description="Helical" evidence="6">
    <location>
        <begin position="259"/>
        <end position="292"/>
    </location>
</feature>
<keyword evidence="4 6" id="KW-1133">Transmembrane helix</keyword>
<keyword evidence="8" id="KW-1185">Reference proteome</keyword>
<evidence type="ECO:0000256" key="4">
    <source>
        <dbReference type="ARBA" id="ARBA00022989"/>
    </source>
</evidence>
<feature type="transmembrane region" description="Helical" evidence="6">
    <location>
        <begin position="20"/>
        <end position="38"/>
    </location>
</feature>
<feature type="transmembrane region" description="Helical" evidence="6">
    <location>
        <begin position="50"/>
        <end position="72"/>
    </location>
</feature>
<feature type="transmembrane region" description="Helical" evidence="6">
    <location>
        <begin position="304"/>
        <end position="325"/>
    </location>
</feature>
<dbReference type="Pfam" id="PF02653">
    <property type="entry name" value="BPD_transp_2"/>
    <property type="match status" value="1"/>
</dbReference>
<proteinExistence type="predicted"/>
<evidence type="ECO:0000313" key="8">
    <source>
        <dbReference type="Proteomes" id="UP000536685"/>
    </source>
</evidence>
<reference evidence="7 8" key="1">
    <citation type="submission" date="2020-08" db="EMBL/GenBank/DDBJ databases">
        <title>Sequencing the genomes of 1000 actinobacteria strains.</title>
        <authorList>
            <person name="Klenk H.-P."/>
        </authorList>
    </citation>
    <scope>NUCLEOTIDE SEQUENCE [LARGE SCALE GENOMIC DNA]</scope>
    <source>
        <strain evidence="7 8">DSM 105784</strain>
    </source>
</reference>
<dbReference type="PANTHER" id="PTHR32196">
    <property type="entry name" value="ABC TRANSPORTER PERMEASE PROTEIN YPHD-RELATED-RELATED"/>
    <property type="match status" value="1"/>
</dbReference>
<feature type="transmembrane region" description="Helical" evidence="6">
    <location>
        <begin position="225"/>
        <end position="247"/>
    </location>
</feature>
<sequence length="330" mass="34755">MTTIVSTSARRGRDLLGSRYTPVLVTLVLLVVVFLVGASQYRGFASTQVVANLFVDNAFLIVLAVGMTFVILTGGIDLSVGSVVALSTMIAATLARDGWPPLAVILVVLVTTSTLGLLVGLVIHYFEIQPFIATLAAMFLARGLCYVISLDSISITDPWFTAMAQTRIPLAPGLAITPSVIVAAVVVVVAFGVLHYSRLGRTVYAIGGGEHSAVLMGLPVPRTKVLVYVISGFCSGIAGILFTFYTLSGYSLTAVGMELDAIAAVVIGGTLLTGGYGFVLGSLLGVLLLGVIQTIISFEGTLSSWWTKIVIGSLLLVFIVLQRLLTARRR</sequence>
<evidence type="ECO:0000256" key="2">
    <source>
        <dbReference type="ARBA" id="ARBA00022475"/>
    </source>
</evidence>
<evidence type="ECO:0000256" key="5">
    <source>
        <dbReference type="ARBA" id="ARBA00023136"/>
    </source>
</evidence>
<dbReference type="GO" id="GO:0005886">
    <property type="term" value="C:plasma membrane"/>
    <property type="evidence" value="ECO:0007669"/>
    <property type="project" value="UniProtKB-SubCell"/>
</dbReference>
<dbReference type="Proteomes" id="UP000536685">
    <property type="component" value="Unassembled WGS sequence"/>
</dbReference>
<evidence type="ECO:0000256" key="6">
    <source>
        <dbReference type="SAM" id="Phobius"/>
    </source>
</evidence>
<dbReference type="NCBIfam" id="NF008630">
    <property type="entry name" value="PRK11618.1"/>
    <property type="match status" value="1"/>
</dbReference>
<keyword evidence="7" id="KW-0813">Transport</keyword>
<keyword evidence="2" id="KW-1003">Cell membrane</keyword>
<accession>A0A841ASE3</accession>
<gene>
    <name evidence="7" type="ORF">HD599_002808</name>
</gene>
<comment type="subcellular location">
    <subcellularLocation>
        <location evidence="1">Cell membrane</location>
        <topology evidence="1">Multi-pass membrane protein</topology>
    </subcellularLocation>
</comment>
<dbReference type="PANTHER" id="PTHR32196:SF63">
    <property type="entry name" value="INNER MEMBRANE ABC TRANSPORTER PERMEASE PROTEIN YJFF"/>
    <property type="match status" value="1"/>
</dbReference>
<keyword evidence="7" id="KW-0762">Sugar transport</keyword>
<dbReference type="RefSeq" id="WP_184238671.1">
    <property type="nucleotide sequence ID" value="NZ_JACHMJ010000001.1"/>
</dbReference>
<comment type="caution">
    <text evidence="7">The sequence shown here is derived from an EMBL/GenBank/DDBJ whole genome shotgun (WGS) entry which is preliminary data.</text>
</comment>
<dbReference type="EMBL" id="JACHMJ010000001">
    <property type="protein sequence ID" value="MBB5844485.1"/>
    <property type="molecule type" value="Genomic_DNA"/>
</dbReference>
<evidence type="ECO:0000256" key="1">
    <source>
        <dbReference type="ARBA" id="ARBA00004651"/>
    </source>
</evidence>
<dbReference type="InterPro" id="IPR001851">
    <property type="entry name" value="ABC_transp_permease"/>
</dbReference>
<name>A0A841ASE3_9MICO</name>
<feature type="transmembrane region" description="Helical" evidence="6">
    <location>
        <begin position="131"/>
        <end position="149"/>
    </location>
</feature>
<evidence type="ECO:0000313" key="7">
    <source>
        <dbReference type="EMBL" id="MBB5844485.1"/>
    </source>
</evidence>
<evidence type="ECO:0000256" key="3">
    <source>
        <dbReference type="ARBA" id="ARBA00022692"/>
    </source>
</evidence>
<keyword evidence="5 6" id="KW-0472">Membrane</keyword>
<organism evidence="7 8">
    <name type="scientific">Conyzicola lurida</name>
    <dbReference type="NCBI Taxonomy" id="1172621"/>
    <lineage>
        <taxon>Bacteria</taxon>
        <taxon>Bacillati</taxon>
        <taxon>Actinomycetota</taxon>
        <taxon>Actinomycetes</taxon>
        <taxon>Micrococcales</taxon>
        <taxon>Microbacteriaceae</taxon>
        <taxon>Conyzicola</taxon>
    </lineage>
</organism>
<dbReference type="GO" id="GO:0022857">
    <property type="term" value="F:transmembrane transporter activity"/>
    <property type="evidence" value="ECO:0007669"/>
    <property type="project" value="InterPro"/>
</dbReference>
<feature type="transmembrane region" description="Helical" evidence="6">
    <location>
        <begin position="170"/>
        <end position="194"/>
    </location>
</feature>
<dbReference type="CDD" id="cd06579">
    <property type="entry name" value="TM_PBP1_transp_AraH_like"/>
    <property type="match status" value="1"/>
</dbReference>